<dbReference type="EC" id="2.4.1.221" evidence="6"/>
<dbReference type="GO" id="GO:0046922">
    <property type="term" value="F:peptide-O-fucosyltransferase activity"/>
    <property type="evidence" value="ECO:0007669"/>
    <property type="project" value="UniProtKB-EC"/>
</dbReference>
<keyword evidence="6" id="KW-0328">Glycosyltransferase</keyword>
<keyword evidence="1 6" id="KW-0808">Transferase</keyword>
<dbReference type="EMBL" id="JATAAI010000029">
    <property type="protein sequence ID" value="KAK1736383.1"/>
    <property type="molecule type" value="Genomic_DNA"/>
</dbReference>
<dbReference type="PANTHER" id="PTHR31469">
    <property type="entry name" value="OS07G0633600 PROTEIN"/>
    <property type="match status" value="1"/>
</dbReference>
<comment type="caution">
    <text evidence="6">The sequence shown here is derived from an EMBL/GenBank/DDBJ whole genome shotgun (WGS) entry which is preliminary data.</text>
</comment>
<dbReference type="PANTHER" id="PTHR31469:SF8">
    <property type="entry name" value="OS07G0641000 PROTEIN"/>
    <property type="match status" value="1"/>
</dbReference>
<dbReference type="CDD" id="cd11296">
    <property type="entry name" value="O-FucT_like"/>
    <property type="match status" value="1"/>
</dbReference>
<feature type="compositionally biased region" description="Low complexity" evidence="4">
    <location>
        <begin position="18"/>
        <end position="31"/>
    </location>
</feature>
<keyword evidence="5" id="KW-0812">Transmembrane</keyword>
<feature type="compositionally biased region" description="Polar residues" evidence="4">
    <location>
        <begin position="91"/>
        <end position="112"/>
    </location>
</feature>
<dbReference type="FunFam" id="3.40.50.11350:FF:000014">
    <property type="entry name" value="Uncharacterized protein"/>
    <property type="match status" value="1"/>
</dbReference>
<keyword evidence="5" id="KW-1133">Transmembrane helix</keyword>
<accession>A0AAD8XZN7</accession>
<sequence>MAKKNSILPSSVTPPPSSSGSFVSATSTSQQRRSEQTSRPASNRLFLVFIICCAVVSIVNINLHHMFHDEHVHIKAQRDFHAIIKGSAMDKSTNNQQQIEQQSDNGSGSTEHQLAGLKCQEKYGGPDDEFAEREMAFWSDIPSDASYKSPFLDEGEERFLTFEPDHGGWNNIRMGMETALVLAHSMGRTLVLPPPQRFYLLNKDSSQKSSFDFGDFFHLDSIAVEHEGLNVISAEEFLHKLGKTGQLKNINTNRPAIWDEKNHSPQSVKTYLEQVGVNPNWDPMKCVAAFPASKGKDAITILENAYKNEYKNTKGKPLPELKDFEDNPTPVDATIGERMREAMVDRTEICMYDETLQKAKVIHFPVQKGTRLLTHFYAFVFFADWKQDLWAKRFVRDHLRYIDEIVCAAARVVEAVRARSKNKDKLFDSMHVRRGDFQYKQTRLDADQLIKKSKTQLEEGGLLYIATDEKDKSFFKPFKEHYDIVFLDDFKDLLKGINANYYGMLDQLVAYKGRVFFGTWRSTLSGYINRMRGYYITKHKLEGYKEGTMDSYYFVPTDKRNQMKNYHAVKKPIYMREFPISWRDIDKGIEELHQ</sequence>
<feature type="region of interest" description="Disordered" evidence="4">
    <location>
        <begin position="91"/>
        <end position="113"/>
    </location>
</feature>
<evidence type="ECO:0000256" key="3">
    <source>
        <dbReference type="ARBA" id="ARBA00023277"/>
    </source>
</evidence>
<feature type="transmembrane region" description="Helical" evidence="5">
    <location>
        <begin position="45"/>
        <end position="67"/>
    </location>
</feature>
<keyword evidence="2" id="KW-0294">Fucose metabolism</keyword>
<dbReference type="Gene3D" id="3.40.50.11340">
    <property type="match status" value="1"/>
</dbReference>
<dbReference type="Proteomes" id="UP001224775">
    <property type="component" value="Unassembled WGS sequence"/>
</dbReference>
<evidence type="ECO:0000313" key="6">
    <source>
        <dbReference type="EMBL" id="KAK1736383.1"/>
    </source>
</evidence>
<dbReference type="AlphaFoldDB" id="A0AAD8XZN7"/>
<proteinExistence type="predicted"/>
<dbReference type="InterPro" id="IPR019378">
    <property type="entry name" value="GDP-Fuc_O-FucTrfase"/>
</dbReference>
<keyword evidence="5" id="KW-0472">Membrane</keyword>
<dbReference type="GO" id="GO:0006004">
    <property type="term" value="P:fucose metabolic process"/>
    <property type="evidence" value="ECO:0007669"/>
    <property type="project" value="UniProtKB-KW"/>
</dbReference>
<evidence type="ECO:0000256" key="1">
    <source>
        <dbReference type="ARBA" id="ARBA00022679"/>
    </source>
</evidence>
<evidence type="ECO:0000256" key="4">
    <source>
        <dbReference type="SAM" id="MobiDB-lite"/>
    </source>
</evidence>
<name>A0AAD8XZN7_9STRA</name>
<evidence type="ECO:0000256" key="5">
    <source>
        <dbReference type="SAM" id="Phobius"/>
    </source>
</evidence>
<evidence type="ECO:0000256" key="2">
    <source>
        <dbReference type="ARBA" id="ARBA00023253"/>
    </source>
</evidence>
<dbReference type="Gene3D" id="3.40.50.11350">
    <property type="match status" value="1"/>
</dbReference>
<dbReference type="Pfam" id="PF10250">
    <property type="entry name" value="O-FucT"/>
    <property type="match status" value="1"/>
</dbReference>
<organism evidence="6 7">
    <name type="scientific">Skeletonema marinoi</name>
    <dbReference type="NCBI Taxonomy" id="267567"/>
    <lineage>
        <taxon>Eukaryota</taxon>
        <taxon>Sar</taxon>
        <taxon>Stramenopiles</taxon>
        <taxon>Ochrophyta</taxon>
        <taxon>Bacillariophyta</taxon>
        <taxon>Coscinodiscophyceae</taxon>
        <taxon>Thalassiosirophycidae</taxon>
        <taxon>Thalassiosirales</taxon>
        <taxon>Skeletonemataceae</taxon>
        <taxon>Skeletonema</taxon>
        <taxon>Skeletonema marinoi-dohrnii complex</taxon>
    </lineage>
</organism>
<protein>
    <submittedName>
        <fullName evidence="6">GDP-fucose protein O-fucosyltransferase family protein</fullName>
        <ecNumber evidence="6">2.4.1.221</ecNumber>
    </submittedName>
</protein>
<keyword evidence="7" id="KW-1185">Reference proteome</keyword>
<evidence type="ECO:0000313" key="7">
    <source>
        <dbReference type="Proteomes" id="UP001224775"/>
    </source>
</evidence>
<gene>
    <name evidence="6" type="ORF">QTG54_012983</name>
</gene>
<feature type="region of interest" description="Disordered" evidence="4">
    <location>
        <begin position="1"/>
        <end position="38"/>
    </location>
</feature>
<reference evidence="6" key="1">
    <citation type="submission" date="2023-06" db="EMBL/GenBank/DDBJ databases">
        <title>Survivors Of The Sea: Transcriptome response of Skeletonema marinoi to long-term dormancy.</title>
        <authorList>
            <person name="Pinder M.I.M."/>
            <person name="Kourtchenko O."/>
            <person name="Robertson E.K."/>
            <person name="Larsson T."/>
            <person name="Maumus F."/>
            <person name="Osuna-Cruz C.M."/>
            <person name="Vancaester E."/>
            <person name="Stenow R."/>
            <person name="Vandepoele K."/>
            <person name="Ploug H."/>
            <person name="Bruchert V."/>
            <person name="Godhe A."/>
            <person name="Topel M."/>
        </authorList>
    </citation>
    <scope>NUCLEOTIDE SEQUENCE</scope>
    <source>
        <strain evidence="6">R05AC</strain>
    </source>
</reference>
<keyword evidence="3" id="KW-0119">Carbohydrate metabolism</keyword>